<keyword evidence="8" id="KW-0449">Lipoprotein</keyword>
<comment type="caution">
    <text evidence="12">The sequence shown here is derived from an EMBL/GenBank/DDBJ whole genome shotgun (WGS) entry which is preliminary data.</text>
</comment>
<dbReference type="GO" id="GO:0098552">
    <property type="term" value="C:side of membrane"/>
    <property type="evidence" value="ECO:0007669"/>
    <property type="project" value="UniProtKB-KW"/>
</dbReference>
<evidence type="ECO:0000256" key="5">
    <source>
        <dbReference type="ARBA" id="ARBA00022622"/>
    </source>
</evidence>
<reference evidence="12" key="2">
    <citation type="submission" date="2023-05" db="EMBL/GenBank/DDBJ databases">
        <authorList>
            <consortium name="Lawrence Berkeley National Laboratory"/>
            <person name="Steindorff A."/>
            <person name="Hensen N."/>
            <person name="Bonometti L."/>
            <person name="Westerberg I."/>
            <person name="Brannstrom I.O."/>
            <person name="Guillou S."/>
            <person name="Cros-Aarteil S."/>
            <person name="Calhoun S."/>
            <person name="Haridas S."/>
            <person name="Kuo A."/>
            <person name="Mondo S."/>
            <person name="Pangilinan J."/>
            <person name="Riley R."/>
            <person name="Labutti K."/>
            <person name="Andreopoulos B."/>
            <person name="Lipzen A."/>
            <person name="Chen C."/>
            <person name="Yanf M."/>
            <person name="Daum C."/>
            <person name="Ng V."/>
            <person name="Clum A."/>
            <person name="Ohm R."/>
            <person name="Martin F."/>
            <person name="Silar P."/>
            <person name="Natvig D."/>
            <person name="Lalanne C."/>
            <person name="Gautier V."/>
            <person name="Ament-Velasquez S.L."/>
            <person name="Kruys A."/>
            <person name="Hutchinson M.I."/>
            <person name="Powell A.J."/>
            <person name="Barry K."/>
            <person name="Miller A.N."/>
            <person name="Grigoriev I.V."/>
            <person name="Debuchy R."/>
            <person name="Gladieux P."/>
            <person name="Thoren M.H."/>
            <person name="Johannesson H."/>
        </authorList>
    </citation>
    <scope>NUCLEOTIDE SEQUENCE</scope>
    <source>
        <strain evidence="12">CBS 538.74</strain>
    </source>
</reference>
<evidence type="ECO:0000256" key="3">
    <source>
        <dbReference type="ARBA" id="ARBA00010031"/>
    </source>
</evidence>
<evidence type="ECO:0000313" key="13">
    <source>
        <dbReference type="Proteomes" id="UP001302745"/>
    </source>
</evidence>
<comment type="similarity">
    <text evidence="3">Belongs to the RBT5 family.</text>
</comment>
<keyword evidence="4" id="KW-0964">Secreted</keyword>
<dbReference type="GO" id="GO:0005576">
    <property type="term" value="C:extracellular region"/>
    <property type="evidence" value="ECO:0007669"/>
    <property type="project" value="UniProtKB-SubCell"/>
</dbReference>
<evidence type="ECO:0000256" key="6">
    <source>
        <dbReference type="ARBA" id="ARBA00022729"/>
    </source>
</evidence>
<keyword evidence="9" id="KW-0408">Iron</keyword>
<feature type="disulfide bond" evidence="9">
    <location>
        <begin position="50"/>
        <end position="57"/>
    </location>
</feature>
<keyword evidence="13" id="KW-1185">Reference proteome</keyword>
<evidence type="ECO:0000256" key="8">
    <source>
        <dbReference type="ARBA" id="ARBA00023288"/>
    </source>
</evidence>
<dbReference type="SMART" id="SM00747">
    <property type="entry name" value="CFEM"/>
    <property type="match status" value="1"/>
</dbReference>
<dbReference type="Proteomes" id="UP001302745">
    <property type="component" value="Unassembled WGS sequence"/>
</dbReference>
<dbReference type="PROSITE" id="PS52012">
    <property type="entry name" value="CFEM"/>
    <property type="match status" value="1"/>
</dbReference>
<evidence type="ECO:0000256" key="2">
    <source>
        <dbReference type="ARBA" id="ARBA00004613"/>
    </source>
</evidence>
<evidence type="ECO:0000259" key="11">
    <source>
        <dbReference type="PROSITE" id="PS52012"/>
    </source>
</evidence>
<keyword evidence="5" id="KW-0336">GPI-anchor</keyword>
<gene>
    <name evidence="12" type="ORF">C8A00DRAFT_18887</name>
</gene>
<dbReference type="EMBL" id="MU857162">
    <property type="protein sequence ID" value="KAK4149421.1"/>
    <property type="molecule type" value="Genomic_DNA"/>
</dbReference>
<organism evidence="12 13">
    <name type="scientific">Chaetomidium leptoderma</name>
    <dbReference type="NCBI Taxonomy" id="669021"/>
    <lineage>
        <taxon>Eukaryota</taxon>
        <taxon>Fungi</taxon>
        <taxon>Dikarya</taxon>
        <taxon>Ascomycota</taxon>
        <taxon>Pezizomycotina</taxon>
        <taxon>Sordariomycetes</taxon>
        <taxon>Sordariomycetidae</taxon>
        <taxon>Sordariales</taxon>
        <taxon>Chaetomiaceae</taxon>
        <taxon>Chaetomidium</taxon>
    </lineage>
</organism>
<keyword evidence="5" id="KW-0325">Glycoprotein</keyword>
<name>A0AAN6ZUI2_9PEZI</name>
<evidence type="ECO:0000256" key="7">
    <source>
        <dbReference type="ARBA" id="ARBA00023157"/>
    </source>
</evidence>
<keyword evidence="9" id="KW-0349">Heme</keyword>
<evidence type="ECO:0000256" key="10">
    <source>
        <dbReference type="SAM" id="SignalP"/>
    </source>
</evidence>
<protein>
    <recommendedName>
        <fullName evidence="11">CFEM domain-containing protein</fullName>
    </recommendedName>
</protein>
<feature type="signal peptide" evidence="10">
    <location>
        <begin position="1"/>
        <end position="17"/>
    </location>
</feature>
<keyword evidence="7 9" id="KW-1015">Disulfide bond</keyword>
<dbReference type="AlphaFoldDB" id="A0AAN6ZUI2"/>
<feature type="domain" description="CFEM" evidence="11">
    <location>
        <begin position="1"/>
        <end position="97"/>
    </location>
</feature>
<comment type="caution">
    <text evidence="9">Lacks conserved residue(s) required for the propagation of feature annotation.</text>
</comment>
<keyword evidence="9" id="KW-0479">Metal-binding</keyword>
<keyword evidence="5" id="KW-0472">Membrane</keyword>
<evidence type="ECO:0000256" key="1">
    <source>
        <dbReference type="ARBA" id="ARBA00004589"/>
    </source>
</evidence>
<comment type="subcellular location">
    <subcellularLocation>
        <location evidence="1">Membrane</location>
        <topology evidence="1">Lipid-anchor</topology>
        <topology evidence="1">GPI-anchor</topology>
    </subcellularLocation>
    <subcellularLocation>
        <location evidence="2">Secreted</location>
    </subcellularLocation>
</comment>
<feature type="chain" id="PRO_5043036110" description="CFEM domain-containing protein" evidence="10">
    <location>
        <begin position="18"/>
        <end position="97"/>
    </location>
</feature>
<reference evidence="12" key="1">
    <citation type="journal article" date="2023" name="Mol. Phylogenet. Evol.">
        <title>Genome-scale phylogeny and comparative genomics of the fungal order Sordariales.</title>
        <authorList>
            <person name="Hensen N."/>
            <person name="Bonometti L."/>
            <person name="Westerberg I."/>
            <person name="Brannstrom I.O."/>
            <person name="Guillou S."/>
            <person name="Cros-Aarteil S."/>
            <person name="Calhoun S."/>
            <person name="Haridas S."/>
            <person name="Kuo A."/>
            <person name="Mondo S."/>
            <person name="Pangilinan J."/>
            <person name="Riley R."/>
            <person name="LaButti K."/>
            <person name="Andreopoulos B."/>
            <person name="Lipzen A."/>
            <person name="Chen C."/>
            <person name="Yan M."/>
            <person name="Daum C."/>
            <person name="Ng V."/>
            <person name="Clum A."/>
            <person name="Steindorff A."/>
            <person name="Ohm R.A."/>
            <person name="Martin F."/>
            <person name="Silar P."/>
            <person name="Natvig D.O."/>
            <person name="Lalanne C."/>
            <person name="Gautier V."/>
            <person name="Ament-Velasquez S.L."/>
            <person name="Kruys A."/>
            <person name="Hutchinson M.I."/>
            <person name="Powell A.J."/>
            <person name="Barry K."/>
            <person name="Miller A.N."/>
            <person name="Grigoriev I.V."/>
            <person name="Debuchy R."/>
            <person name="Gladieux P."/>
            <person name="Hiltunen Thoren M."/>
            <person name="Johannesson H."/>
        </authorList>
    </citation>
    <scope>NUCLEOTIDE SEQUENCE</scope>
    <source>
        <strain evidence="12">CBS 538.74</strain>
    </source>
</reference>
<dbReference type="Pfam" id="PF05730">
    <property type="entry name" value="CFEM"/>
    <property type="match status" value="1"/>
</dbReference>
<keyword evidence="6 10" id="KW-0732">Signal</keyword>
<accession>A0AAN6ZUI2</accession>
<sequence length="97" mass="9863">MQFSTFIVATLAAVASAGPTIKRQADCPEIDKIPICGYPCILTAVTAIGCEADDYACMCGKFDDLRSSAAACVVTNCSFGDSLAVVSAAQAVCAACV</sequence>
<dbReference type="GO" id="GO:0046872">
    <property type="term" value="F:metal ion binding"/>
    <property type="evidence" value="ECO:0007669"/>
    <property type="project" value="UniProtKB-UniRule"/>
</dbReference>
<evidence type="ECO:0000256" key="9">
    <source>
        <dbReference type="PROSITE-ProRule" id="PRU01356"/>
    </source>
</evidence>
<dbReference type="InterPro" id="IPR008427">
    <property type="entry name" value="Extracellular_membr_CFEM_dom"/>
</dbReference>
<proteinExistence type="inferred from homology"/>
<evidence type="ECO:0000313" key="12">
    <source>
        <dbReference type="EMBL" id="KAK4149421.1"/>
    </source>
</evidence>
<feature type="binding site" description="axial binding residue" evidence="9">
    <location>
        <position position="54"/>
    </location>
    <ligand>
        <name>heme</name>
        <dbReference type="ChEBI" id="CHEBI:30413"/>
    </ligand>
    <ligandPart>
        <name>Fe</name>
        <dbReference type="ChEBI" id="CHEBI:18248"/>
    </ligandPart>
</feature>
<evidence type="ECO:0000256" key="4">
    <source>
        <dbReference type="ARBA" id="ARBA00022525"/>
    </source>
</evidence>